<evidence type="ECO:0000313" key="7">
    <source>
        <dbReference type="EMBL" id="RKU49553.1"/>
    </source>
</evidence>
<comment type="cofactor">
    <cofactor evidence="1">
        <name>FAD</name>
        <dbReference type="ChEBI" id="CHEBI:57692"/>
    </cofactor>
</comment>
<name>A0A420YNR7_9PEZI</name>
<evidence type="ECO:0000313" key="8">
    <source>
        <dbReference type="Proteomes" id="UP000275385"/>
    </source>
</evidence>
<dbReference type="GO" id="GO:0071949">
    <property type="term" value="F:FAD binding"/>
    <property type="evidence" value="ECO:0007669"/>
    <property type="project" value="InterPro"/>
</dbReference>
<gene>
    <name evidence="7" type="ORF">DL546_009206</name>
</gene>
<evidence type="ECO:0000256" key="3">
    <source>
        <dbReference type="ARBA" id="ARBA00022827"/>
    </source>
</evidence>
<feature type="domain" description="FAD-binding" evidence="6">
    <location>
        <begin position="307"/>
        <end position="374"/>
    </location>
</feature>
<dbReference type="Pfam" id="PF01494">
    <property type="entry name" value="FAD_binding_3"/>
    <property type="match status" value="1"/>
</dbReference>
<evidence type="ECO:0000256" key="2">
    <source>
        <dbReference type="ARBA" id="ARBA00022630"/>
    </source>
</evidence>
<dbReference type="Gene3D" id="3.50.50.60">
    <property type="entry name" value="FAD/NAD(P)-binding domain"/>
    <property type="match status" value="1"/>
</dbReference>
<comment type="caution">
    <text evidence="7">The sequence shown here is derived from an EMBL/GenBank/DDBJ whole genome shotgun (WGS) entry which is preliminary data.</text>
</comment>
<reference evidence="7 8" key="1">
    <citation type="submission" date="2018-08" db="EMBL/GenBank/DDBJ databases">
        <title>Draft genome of the lignicolous fungus Coniochaeta pulveracea.</title>
        <authorList>
            <person name="Borstlap C.J."/>
            <person name="De Witt R.N."/>
            <person name="Botha A."/>
            <person name="Volschenk H."/>
        </authorList>
    </citation>
    <scope>NUCLEOTIDE SEQUENCE [LARGE SCALE GENOMIC DNA]</scope>
    <source>
        <strain evidence="7 8">CAB683</strain>
    </source>
</reference>
<dbReference type="InterPro" id="IPR002938">
    <property type="entry name" value="FAD-bd"/>
</dbReference>
<proteinExistence type="predicted"/>
<dbReference type="Proteomes" id="UP000275385">
    <property type="component" value="Unassembled WGS sequence"/>
</dbReference>
<dbReference type="PANTHER" id="PTHR47178:SF3">
    <property type="entry name" value="FAD-BINDING DOMAIN-CONTAINING PROTEIN"/>
    <property type="match status" value="1"/>
</dbReference>
<dbReference type="PRINTS" id="PR00420">
    <property type="entry name" value="RNGMNOXGNASE"/>
</dbReference>
<dbReference type="InterPro" id="IPR036188">
    <property type="entry name" value="FAD/NAD-bd_sf"/>
</dbReference>
<evidence type="ECO:0000256" key="5">
    <source>
        <dbReference type="ARBA" id="ARBA00023033"/>
    </source>
</evidence>
<evidence type="ECO:0000256" key="1">
    <source>
        <dbReference type="ARBA" id="ARBA00001974"/>
    </source>
</evidence>
<dbReference type="PANTHER" id="PTHR47178">
    <property type="entry name" value="MONOOXYGENASE, FAD-BINDING"/>
    <property type="match status" value="1"/>
</dbReference>
<sequence length="399" mass="44303">MSPALGLKRRVAIVAGGNTGLLLAQGLAKRGYPVTVYDKDQNVSSRNRDWTMSVHWSLLHLSKILPTSISKKMSAAYTDPFYLYENNSVPPISFFNGPTGDVQIAIPAPNLRRLSRERFRKVLTQGMDIRWGKRLTNVQLGMKEGEPPVMLSFDDGSRAEADLLIGADGTNSRVRRWLLGDEAGAAKPSSWSMCNGSVRYGEAGKALFLRKAHPLCSLAFTEHGLALCAIQNAPDPSKPETWSFNVLRFIETSLPRPLFGKPALALIKSIPDKICEPFWSAINWIPPHASFFATQLDYWVTRPWNSHGGRLTLAGDAAHAMLPSRGQGMNHALEDVGRFVDMLDYVEHGGEWASALRVYEEDVWERGRSAVERSLEDARANTMVAKLEEARLVTKGLMR</sequence>
<keyword evidence="3" id="KW-0274">FAD</keyword>
<dbReference type="OrthoDB" id="47494at2759"/>
<keyword evidence="4" id="KW-0560">Oxidoreductase</keyword>
<dbReference type="SUPFAM" id="SSF51905">
    <property type="entry name" value="FAD/NAD(P)-binding domain"/>
    <property type="match status" value="1"/>
</dbReference>
<keyword evidence="5" id="KW-0503">Monooxygenase</keyword>
<dbReference type="STRING" id="177199.A0A420YNR7"/>
<dbReference type="GO" id="GO:0004497">
    <property type="term" value="F:monooxygenase activity"/>
    <property type="evidence" value="ECO:0007669"/>
    <property type="project" value="UniProtKB-KW"/>
</dbReference>
<dbReference type="EMBL" id="QVQW01000001">
    <property type="protein sequence ID" value="RKU49553.1"/>
    <property type="molecule type" value="Genomic_DNA"/>
</dbReference>
<accession>A0A420YNR7</accession>
<organism evidence="7 8">
    <name type="scientific">Coniochaeta pulveracea</name>
    <dbReference type="NCBI Taxonomy" id="177199"/>
    <lineage>
        <taxon>Eukaryota</taxon>
        <taxon>Fungi</taxon>
        <taxon>Dikarya</taxon>
        <taxon>Ascomycota</taxon>
        <taxon>Pezizomycotina</taxon>
        <taxon>Sordariomycetes</taxon>
        <taxon>Sordariomycetidae</taxon>
        <taxon>Coniochaetales</taxon>
        <taxon>Coniochaetaceae</taxon>
        <taxon>Coniochaeta</taxon>
    </lineage>
</organism>
<keyword evidence="8" id="KW-1185">Reference proteome</keyword>
<dbReference type="AlphaFoldDB" id="A0A420YNR7"/>
<evidence type="ECO:0000259" key="6">
    <source>
        <dbReference type="Pfam" id="PF01494"/>
    </source>
</evidence>
<evidence type="ECO:0000256" key="4">
    <source>
        <dbReference type="ARBA" id="ARBA00023002"/>
    </source>
</evidence>
<protein>
    <recommendedName>
        <fullName evidence="6">FAD-binding domain-containing protein</fullName>
    </recommendedName>
</protein>
<keyword evidence="2" id="KW-0285">Flavoprotein</keyword>